<keyword evidence="9" id="KW-0624">Polysaccharide degradation</keyword>
<dbReference type="Proteomes" id="UP001465668">
    <property type="component" value="Unassembled WGS sequence"/>
</dbReference>
<dbReference type="PRINTS" id="PR00736">
    <property type="entry name" value="GLHYDRLASE15"/>
</dbReference>
<dbReference type="PROSITE" id="PS00820">
    <property type="entry name" value="GLUCOAMYLASE"/>
    <property type="match status" value="1"/>
</dbReference>
<evidence type="ECO:0000256" key="5">
    <source>
        <dbReference type="ARBA" id="ARBA00022801"/>
    </source>
</evidence>
<organism evidence="14 15">
    <name type="scientific">Seiridium cardinale</name>
    <dbReference type="NCBI Taxonomy" id="138064"/>
    <lineage>
        <taxon>Eukaryota</taxon>
        <taxon>Fungi</taxon>
        <taxon>Dikarya</taxon>
        <taxon>Ascomycota</taxon>
        <taxon>Pezizomycotina</taxon>
        <taxon>Sordariomycetes</taxon>
        <taxon>Xylariomycetidae</taxon>
        <taxon>Amphisphaeriales</taxon>
        <taxon>Sporocadaceae</taxon>
        <taxon>Seiridium</taxon>
    </lineage>
</organism>
<dbReference type="Gene3D" id="1.50.10.10">
    <property type="match status" value="1"/>
</dbReference>
<dbReference type="PANTHER" id="PTHR31616">
    <property type="entry name" value="TREHALASE"/>
    <property type="match status" value="1"/>
</dbReference>
<evidence type="ECO:0000313" key="15">
    <source>
        <dbReference type="Proteomes" id="UP001465668"/>
    </source>
</evidence>
<dbReference type="InterPro" id="IPR046966">
    <property type="entry name" value="Glucoamylase_active_site"/>
</dbReference>
<dbReference type="PROSITE" id="PS51166">
    <property type="entry name" value="CBM20"/>
    <property type="match status" value="1"/>
</dbReference>
<dbReference type="EC" id="3.2.1.3" evidence="3"/>
<dbReference type="Pfam" id="PF00723">
    <property type="entry name" value="Glyco_hydro_15"/>
    <property type="match status" value="1"/>
</dbReference>
<dbReference type="SUPFAM" id="SSF49452">
    <property type="entry name" value="Starch-binding domain-like"/>
    <property type="match status" value="1"/>
</dbReference>
<evidence type="ECO:0000256" key="4">
    <source>
        <dbReference type="ARBA" id="ARBA00022729"/>
    </source>
</evidence>
<keyword evidence="8" id="KW-0326">Glycosidase</keyword>
<evidence type="ECO:0000259" key="13">
    <source>
        <dbReference type="PROSITE" id="PS51166"/>
    </source>
</evidence>
<dbReference type="PANTHER" id="PTHR31616:SF12">
    <property type="entry name" value="GLUCOAMYLASE"/>
    <property type="match status" value="1"/>
</dbReference>
<sequence>MPSITSKLVAVIAALGSLGSASPARLSRAVGVDAFVAAERPIALQGALNNIGPNGSSAEGAAAGYVVASPSKVNPNYFYTWSRDSALTLKMIIDEFLLGETSLQQYIEDYLHAQAVLQTVSNPSGTFLPSGKGLGEPKFNVDGTRFNGNWGRPQRDGPALRAIALITYSNWLVSVGQASRAQTVVWPIISNDLSYVGQYWNSTGFDLWEEVSGSSFFTIQNQYRALVEGTTLASTLGVNCTGCDEAPQVLCFLQSFWNGEYFIANINTNTVRTGLDANTILGSIAIFDVNATCDNATAQPCSSRGLSNFKAFVDSFRNGTLYPINDGVSTQSGIALGRYTEDVYYGGNPWYLITAGAAEYLYDAVAQWRTQGALTIDDTSLSFFADIYPSARTITYGAGSNCSEFLLILNAVSAYADSFVSVVEQYTPVNGSLSEQFNKTAPGNPLSAYDLTWSYAAFVTMSERRAGQYPPSWEPATAAAVPSECLSSSTQGVYVPAFAAGAPNVSSSCTSYVQFAVNASTYFGENVYLVGNTSDLGAWDANNAQPLLASNYTSERPLWYAPVALTAGEYINYGYARQEDCDQPWIFETVNRTLLVPACDESDVEAIRAETNDAWTGPYDSRPSDDVQLAIKFEPEEGDPKLIWVSRLTIPVKPGMLILSLKKWGEHFRDHLRLERGAVGVGVRFITYNPRTGLSLSRTLGLWCRDEYMSDGSKECSSLIAATKAQGQPEQTSRGPFLACAFESQTGQPVDINMEDFRHLIDYYNHWESGKCSLHSKISMFALERLGGETIPIDDTTKPSDFDTPFLKSIPLPGLYIHSRDRMVKDKSMAFRSSMFGRTHPIFDGGGSVSPISKLVGMPIRIMHEETPTSGSINYYATALMMNLDSDDSKWGTVPDTWEGNIGDAIAVRDDGVPILDYQLVEITALCAFALDEIQPRVQAALKEGTEEAKMRVMKHINRENHLKYFARWDFYHRKVAVESELRHASPEQQRLLESLPGNPESWI</sequence>
<evidence type="ECO:0000256" key="12">
    <source>
        <dbReference type="SAM" id="SignalP"/>
    </source>
</evidence>
<evidence type="ECO:0000256" key="6">
    <source>
        <dbReference type="ARBA" id="ARBA00023180"/>
    </source>
</evidence>
<gene>
    <name evidence="14" type="ORF">SCAR479_04528</name>
</gene>
<feature type="domain" description="CBM20" evidence="13">
    <location>
        <begin position="505"/>
        <end position="617"/>
    </location>
</feature>
<dbReference type="InterPro" id="IPR013784">
    <property type="entry name" value="Carb-bd-like_fold"/>
</dbReference>
<evidence type="ECO:0000256" key="2">
    <source>
        <dbReference type="ARBA" id="ARBA00006188"/>
    </source>
</evidence>
<keyword evidence="7" id="KW-0119">Carbohydrate metabolism</keyword>
<keyword evidence="4 12" id="KW-0732">Signal</keyword>
<comment type="catalytic activity">
    <reaction evidence="1">
        <text>Hydrolysis of terminal (1-&gt;4)-linked alpha-D-glucose residues successively from non-reducing ends of the chains with release of beta-D-glucose.</text>
        <dbReference type="EC" id="3.2.1.3"/>
    </reaction>
</comment>
<evidence type="ECO:0000256" key="10">
    <source>
        <dbReference type="ARBA" id="ARBA00033442"/>
    </source>
</evidence>
<feature type="chain" id="PRO_5047207829" description="glucan 1,4-alpha-glucosidase" evidence="12">
    <location>
        <begin position="24"/>
        <end position="1004"/>
    </location>
</feature>
<keyword evidence="6" id="KW-0325">Glycoprotein</keyword>
<dbReference type="InterPro" id="IPR011613">
    <property type="entry name" value="GH15-like"/>
</dbReference>
<reference evidence="14 15" key="1">
    <citation type="submission" date="2024-02" db="EMBL/GenBank/DDBJ databases">
        <title>First draft genome assembly of two strains of Seiridium cardinale.</title>
        <authorList>
            <person name="Emiliani G."/>
            <person name="Scali E."/>
        </authorList>
    </citation>
    <scope>NUCLEOTIDE SEQUENCE [LARGE SCALE GENOMIC DNA]</scope>
    <source>
        <strain evidence="14 15">BM-138-000479</strain>
    </source>
</reference>
<dbReference type="Pfam" id="PF00686">
    <property type="entry name" value="CBM_20"/>
    <property type="match status" value="1"/>
</dbReference>
<accession>A0ABR2XXL4</accession>
<proteinExistence type="inferred from homology"/>
<dbReference type="SMART" id="SM01065">
    <property type="entry name" value="CBM_2"/>
    <property type="match status" value="1"/>
</dbReference>
<evidence type="ECO:0000313" key="14">
    <source>
        <dbReference type="EMBL" id="KAK9778506.1"/>
    </source>
</evidence>
<dbReference type="InterPro" id="IPR013783">
    <property type="entry name" value="Ig-like_fold"/>
</dbReference>
<dbReference type="EMBL" id="JARVKM010000015">
    <property type="protein sequence ID" value="KAK9778506.1"/>
    <property type="molecule type" value="Genomic_DNA"/>
</dbReference>
<evidence type="ECO:0000256" key="9">
    <source>
        <dbReference type="ARBA" id="ARBA00023326"/>
    </source>
</evidence>
<comment type="caution">
    <text evidence="14">The sequence shown here is derived from an EMBL/GenBank/DDBJ whole genome shotgun (WGS) entry which is preliminary data.</text>
</comment>
<dbReference type="SUPFAM" id="SSF48208">
    <property type="entry name" value="Six-hairpin glycosidases"/>
    <property type="match status" value="1"/>
</dbReference>
<evidence type="ECO:0000256" key="11">
    <source>
        <dbReference type="ARBA" id="ARBA00033473"/>
    </source>
</evidence>
<dbReference type="Gene3D" id="2.60.40.10">
    <property type="entry name" value="Immunoglobulins"/>
    <property type="match status" value="1"/>
</dbReference>
<dbReference type="InterPro" id="IPR002044">
    <property type="entry name" value="CBM20"/>
</dbReference>
<dbReference type="InterPro" id="IPR012341">
    <property type="entry name" value="6hp_glycosidase-like_sf"/>
</dbReference>
<evidence type="ECO:0000256" key="8">
    <source>
        <dbReference type="ARBA" id="ARBA00023295"/>
    </source>
</evidence>
<name>A0ABR2XXL4_9PEZI</name>
<feature type="signal peptide" evidence="12">
    <location>
        <begin position="1"/>
        <end position="23"/>
    </location>
</feature>
<evidence type="ECO:0000256" key="7">
    <source>
        <dbReference type="ARBA" id="ARBA00023277"/>
    </source>
</evidence>
<keyword evidence="5" id="KW-0378">Hydrolase</keyword>
<evidence type="ECO:0000256" key="3">
    <source>
        <dbReference type="ARBA" id="ARBA00012593"/>
    </source>
</evidence>
<protein>
    <recommendedName>
        <fullName evidence="3">glucan 1,4-alpha-glucosidase</fullName>
        <ecNumber evidence="3">3.2.1.3</ecNumber>
    </recommendedName>
    <alternativeName>
        <fullName evidence="11">1,4-alpha-D-glucan glucohydrolase</fullName>
    </alternativeName>
    <alternativeName>
        <fullName evidence="10">Glucan 1,4-alpha-glucosidase</fullName>
    </alternativeName>
</protein>
<keyword evidence="15" id="KW-1185">Reference proteome</keyword>
<dbReference type="InterPro" id="IPR000165">
    <property type="entry name" value="Glucoamylase"/>
</dbReference>
<comment type="similarity">
    <text evidence="2">Belongs to the glycosyl hydrolase 15 family.</text>
</comment>
<evidence type="ECO:0000256" key="1">
    <source>
        <dbReference type="ARBA" id="ARBA00001863"/>
    </source>
</evidence>
<dbReference type="InterPro" id="IPR008928">
    <property type="entry name" value="6-hairpin_glycosidase_sf"/>
</dbReference>